<dbReference type="Pfam" id="PF07876">
    <property type="entry name" value="Dabb"/>
    <property type="match status" value="1"/>
</dbReference>
<dbReference type="PROSITE" id="PS51502">
    <property type="entry name" value="S_R_A_B_BARREL"/>
    <property type="match status" value="1"/>
</dbReference>
<dbReference type="InterPro" id="IPR013097">
    <property type="entry name" value="Dabb"/>
</dbReference>
<dbReference type="EMBL" id="JAAAPX010000032">
    <property type="protein sequence ID" value="KAF4239429.1"/>
    <property type="molecule type" value="Genomic_DNA"/>
</dbReference>
<comment type="caution">
    <text evidence="4">The sequence shown here is derived from an EMBL/GenBank/DDBJ whole genome shotgun (WGS) entry which is preliminary data.</text>
</comment>
<protein>
    <recommendedName>
        <fullName evidence="3">Stress-response A/B barrel domain-containing protein</fullName>
    </recommendedName>
</protein>
<dbReference type="Gene3D" id="3.30.70.100">
    <property type="match status" value="1"/>
</dbReference>
<evidence type="ECO:0000256" key="1">
    <source>
        <dbReference type="ARBA" id="ARBA00011738"/>
    </source>
</evidence>
<organism evidence="4 5">
    <name type="scientific">Aspergillus fumigatiaffinis</name>
    <dbReference type="NCBI Taxonomy" id="340414"/>
    <lineage>
        <taxon>Eukaryota</taxon>
        <taxon>Fungi</taxon>
        <taxon>Dikarya</taxon>
        <taxon>Ascomycota</taxon>
        <taxon>Pezizomycotina</taxon>
        <taxon>Eurotiomycetes</taxon>
        <taxon>Eurotiomycetidae</taxon>
        <taxon>Eurotiales</taxon>
        <taxon>Aspergillaceae</taxon>
        <taxon>Aspergillus</taxon>
        <taxon>Aspergillus subgen. Fumigati</taxon>
    </lineage>
</organism>
<reference evidence="4" key="2">
    <citation type="submission" date="2020-04" db="EMBL/GenBank/DDBJ databases">
        <authorList>
            <person name="Santos R.A.C."/>
            <person name="Steenwyk J.L."/>
            <person name="Rivero-Menendez O."/>
            <person name="Mead M.E."/>
            <person name="Silva L.P."/>
            <person name="Bastos R.W."/>
            <person name="Alastruey-Izquierdo A."/>
            <person name="Goldman G.H."/>
            <person name="Rokas A."/>
        </authorList>
    </citation>
    <scope>NUCLEOTIDE SEQUENCE</scope>
    <source>
        <strain evidence="4">CNM-CM6805</strain>
    </source>
</reference>
<dbReference type="InterPro" id="IPR011008">
    <property type="entry name" value="Dimeric_a/b-barrel"/>
</dbReference>
<evidence type="ECO:0000256" key="2">
    <source>
        <dbReference type="SAM" id="MobiDB-lite"/>
    </source>
</evidence>
<evidence type="ECO:0000259" key="3">
    <source>
        <dbReference type="PROSITE" id="PS51502"/>
    </source>
</evidence>
<evidence type="ECO:0000313" key="5">
    <source>
        <dbReference type="Proteomes" id="UP000653565"/>
    </source>
</evidence>
<comment type="subunit">
    <text evidence="1">Homodimer.</text>
</comment>
<accession>A0A8H4H554</accession>
<dbReference type="SUPFAM" id="SSF54909">
    <property type="entry name" value="Dimeric alpha+beta barrel"/>
    <property type="match status" value="1"/>
</dbReference>
<feature type="domain" description="Stress-response A/B barrel" evidence="3">
    <location>
        <begin position="3"/>
        <end position="106"/>
    </location>
</feature>
<dbReference type="OrthoDB" id="1601230at2759"/>
<feature type="region of interest" description="Disordered" evidence="2">
    <location>
        <begin position="36"/>
        <end position="55"/>
    </location>
</feature>
<dbReference type="Proteomes" id="UP000653565">
    <property type="component" value="Unassembled WGS sequence"/>
</dbReference>
<dbReference type="PANTHER" id="PTHR33178:SF10">
    <property type="entry name" value="STRESS-RESPONSE A_B BARREL DOMAIN-CONTAINING PROTEIN"/>
    <property type="match status" value="1"/>
</dbReference>
<proteinExistence type="predicted"/>
<gene>
    <name evidence="4" type="ORF">CNMCM6805_005851</name>
</gene>
<evidence type="ECO:0000313" key="4">
    <source>
        <dbReference type="EMBL" id="KAF4239429.1"/>
    </source>
</evidence>
<name>A0A8H4H554_9EURO</name>
<dbReference type="AlphaFoldDB" id="A0A8H4H554"/>
<sequence>MAITHVVIFSFKPDISDTDREHALNSLREIKDKALHPTTGKPLAKSLTGGKNNSPKNFNQKGYQYAFTWEFDSAEDCDYYTFKDPYHSLITPVVLNAVKNVIVVDYTPGEW</sequence>
<keyword evidence="5" id="KW-1185">Reference proteome</keyword>
<dbReference type="SMART" id="SM00886">
    <property type="entry name" value="Dabb"/>
    <property type="match status" value="1"/>
</dbReference>
<reference evidence="4" key="1">
    <citation type="journal article" date="2020" name="bioRxiv">
        <title>Genomic and phenotypic heterogeneity of clinical isolates of the human pathogens Aspergillus fumigatus, Aspergillus lentulus and Aspergillus fumigatiaffinis.</title>
        <authorList>
            <person name="dos Santos R.A.C."/>
            <person name="Steenwyk J.L."/>
            <person name="Rivero-Menendez O."/>
            <person name="Mead M.E."/>
            <person name="Silva L.P."/>
            <person name="Bastos R.W."/>
            <person name="Alastruey-Izquierdo A."/>
            <person name="Goldman G.H."/>
            <person name="Rokas A."/>
        </authorList>
    </citation>
    <scope>NUCLEOTIDE SEQUENCE</scope>
    <source>
        <strain evidence="4">CNM-CM6805</strain>
    </source>
</reference>
<dbReference type="PANTHER" id="PTHR33178">
    <property type="match status" value="1"/>
</dbReference>
<dbReference type="InterPro" id="IPR044662">
    <property type="entry name" value="HS1/DABB1-like"/>
</dbReference>